<dbReference type="NCBIfam" id="TIGR00229">
    <property type="entry name" value="sensory_box"/>
    <property type="match status" value="1"/>
</dbReference>
<feature type="domain" description="PAS fold-3" evidence="3">
    <location>
        <begin position="37"/>
        <end position="119"/>
    </location>
</feature>
<evidence type="ECO:0000259" key="3">
    <source>
        <dbReference type="Pfam" id="PF08447"/>
    </source>
</evidence>
<dbReference type="Pfam" id="PF08447">
    <property type="entry name" value="PAS_3"/>
    <property type="match status" value="1"/>
</dbReference>
<reference evidence="4 5" key="1">
    <citation type="submission" date="2016-11" db="EMBL/GenBank/DDBJ databases">
        <authorList>
            <person name="Jaros S."/>
            <person name="Januszkiewicz K."/>
            <person name="Wedrychowicz H."/>
        </authorList>
    </citation>
    <scope>NUCLEOTIDE SEQUENCE [LARGE SCALE GENOMIC DNA]</scope>
    <source>
        <strain evidence="4 5">DSM 24574</strain>
    </source>
</reference>
<dbReference type="InterPro" id="IPR000014">
    <property type="entry name" value="PAS"/>
</dbReference>
<keyword evidence="5" id="KW-1185">Reference proteome</keyword>
<name>A0A1M5TPS0_9BACT</name>
<dbReference type="Gene3D" id="3.30.450.20">
    <property type="entry name" value="PAS domain"/>
    <property type="match status" value="1"/>
</dbReference>
<dbReference type="GO" id="GO:0000155">
    <property type="term" value="F:phosphorelay sensor kinase activity"/>
    <property type="evidence" value="ECO:0007669"/>
    <property type="project" value="InterPro"/>
</dbReference>
<dbReference type="Gene3D" id="1.10.287.130">
    <property type="match status" value="1"/>
</dbReference>
<comment type="catalytic activity">
    <reaction evidence="1">
        <text>ATP + protein L-histidine = ADP + protein N-phospho-L-histidine.</text>
        <dbReference type="EC" id="2.7.13.3"/>
    </reaction>
</comment>
<dbReference type="SUPFAM" id="SSF55785">
    <property type="entry name" value="PYP-like sensor domain (PAS domain)"/>
    <property type="match status" value="1"/>
</dbReference>
<dbReference type="InterPro" id="IPR036097">
    <property type="entry name" value="HisK_dim/P_sf"/>
</dbReference>
<sequence length="203" mass="23290">MKDELLLQTICKVSPVSIRVVDIKNRELICNCEWATEQLGYTEEEFFTLSHNLFEKIVHPDDRPIQLKAYQSVFEQPEAPFQEFTIRVLKKNGVYEHVQIRLAVLALDEFKKPKTILSIATNVEEVVALKERIDRQVNKLDLISFKNSHELRGPVATILGLVQLIEHDGFDGAHAKEIIDCLKRAVIKLDTVIHEINDNAYDA</sequence>
<dbReference type="OrthoDB" id="9124519at2"/>
<evidence type="ECO:0000256" key="2">
    <source>
        <dbReference type="ARBA" id="ARBA00012438"/>
    </source>
</evidence>
<dbReference type="AlphaFoldDB" id="A0A1M5TPS0"/>
<dbReference type="InterPro" id="IPR035965">
    <property type="entry name" value="PAS-like_dom_sf"/>
</dbReference>
<dbReference type="EC" id="2.7.13.3" evidence="2"/>
<evidence type="ECO:0000256" key="1">
    <source>
        <dbReference type="ARBA" id="ARBA00000085"/>
    </source>
</evidence>
<accession>A0A1M5TPS0</accession>
<evidence type="ECO:0000313" key="5">
    <source>
        <dbReference type="Proteomes" id="UP000184212"/>
    </source>
</evidence>
<dbReference type="EMBL" id="FQWQ01000003">
    <property type="protein sequence ID" value="SHH52815.1"/>
    <property type="molecule type" value="Genomic_DNA"/>
</dbReference>
<gene>
    <name evidence="4" type="ORF">SAMN04488109_4210</name>
</gene>
<dbReference type="CDD" id="cd00082">
    <property type="entry name" value="HisKA"/>
    <property type="match status" value="1"/>
</dbReference>
<dbReference type="Proteomes" id="UP000184212">
    <property type="component" value="Unassembled WGS sequence"/>
</dbReference>
<dbReference type="SUPFAM" id="SSF47384">
    <property type="entry name" value="Homodimeric domain of signal transducing histidine kinase"/>
    <property type="match status" value="1"/>
</dbReference>
<organism evidence="4 5">
    <name type="scientific">Chryseolinea serpens</name>
    <dbReference type="NCBI Taxonomy" id="947013"/>
    <lineage>
        <taxon>Bacteria</taxon>
        <taxon>Pseudomonadati</taxon>
        <taxon>Bacteroidota</taxon>
        <taxon>Cytophagia</taxon>
        <taxon>Cytophagales</taxon>
        <taxon>Fulvivirgaceae</taxon>
        <taxon>Chryseolinea</taxon>
    </lineage>
</organism>
<dbReference type="InterPro" id="IPR013655">
    <property type="entry name" value="PAS_fold_3"/>
</dbReference>
<dbReference type="RefSeq" id="WP_073137923.1">
    <property type="nucleotide sequence ID" value="NZ_FQWQ01000003.1"/>
</dbReference>
<evidence type="ECO:0000313" key="4">
    <source>
        <dbReference type="EMBL" id="SHH52815.1"/>
    </source>
</evidence>
<dbReference type="InterPro" id="IPR003661">
    <property type="entry name" value="HisK_dim/P_dom"/>
</dbReference>
<dbReference type="STRING" id="947013.SAMN04488109_4210"/>
<proteinExistence type="predicted"/>
<protein>
    <recommendedName>
        <fullName evidence="2">histidine kinase</fullName>
        <ecNumber evidence="2">2.7.13.3</ecNumber>
    </recommendedName>
</protein>